<comment type="caution">
    <text evidence="2">The sequence shown here is derived from an EMBL/GenBank/DDBJ whole genome shotgun (WGS) entry which is preliminary data.</text>
</comment>
<reference evidence="2" key="1">
    <citation type="submission" date="2020-08" db="EMBL/GenBank/DDBJ databases">
        <title>Multicomponent nature underlies the extraordinary mechanical properties of spider dragline silk.</title>
        <authorList>
            <person name="Kono N."/>
            <person name="Nakamura H."/>
            <person name="Mori M."/>
            <person name="Yoshida Y."/>
            <person name="Ohtoshi R."/>
            <person name="Malay A.D."/>
            <person name="Moran D.A.P."/>
            <person name="Tomita M."/>
            <person name="Numata K."/>
            <person name="Arakawa K."/>
        </authorList>
    </citation>
    <scope>NUCLEOTIDE SEQUENCE</scope>
</reference>
<accession>A0A8X6VRI8</accession>
<sequence>MGGIMIDGRTPLHVFRSGSVTGQIYRDEVLDPYVRLFRGAYGRDFLFMDDNARPHRANLVDEFLESEDIKRIPWPANSPDLNPIENLWDYLGRAIARRHPPPRDVNGLKTALLEEWSLIPQTVINNVISSLKTRCDMCVRVRGDHIPY</sequence>
<evidence type="ECO:0000313" key="3">
    <source>
        <dbReference type="Proteomes" id="UP000887159"/>
    </source>
</evidence>
<dbReference type="InterPro" id="IPR038717">
    <property type="entry name" value="Tc1-like_DDE_dom"/>
</dbReference>
<dbReference type="GO" id="GO:0003676">
    <property type="term" value="F:nucleic acid binding"/>
    <property type="evidence" value="ECO:0007669"/>
    <property type="project" value="InterPro"/>
</dbReference>
<name>A0A8X6VRI8_TRICX</name>
<dbReference type="Proteomes" id="UP000887159">
    <property type="component" value="Unassembled WGS sequence"/>
</dbReference>
<dbReference type="Pfam" id="PF13358">
    <property type="entry name" value="DDE_3"/>
    <property type="match status" value="1"/>
</dbReference>
<feature type="domain" description="Tc1-like transposase DDE" evidence="1">
    <location>
        <begin position="41"/>
        <end position="99"/>
    </location>
</feature>
<dbReference type="InterPro" id="IPR036397">
    <property type="entry name" value="RNaseH_sf"/>
</dbReference>
<gene>
    <name evidence="2" type="primary">X975_01251</name>
    <name evidence="2" type="ORF">TNCV_4224831</name>
</gene>
<dbReference type="EMBL" id="BMAU01021351">
    <property type="protein sequence ID" value="GFY19119.1"/>
    <property type="molecule type" value="Genomic_DNA"/>
</dbReference>
<organism evidence="2 3">
    <name type="scientific">Trichonephila clavipes</name>
    <name type="common">Golden silk orbweaver</name>
    <name type="synonym">Nephila clavipes</name>
    <dbReference type="NCBI Taxonomy" id="2585209"/>
    <lineage>
        <taxon>Eukaryota</taxon>
        <taxon>Metazoa</taxon>
        <taxon>Ecdysozoa</taxon>
        <taxon>Arthropoda</taxon>
        <taxon>Chelicerata</taxon>
        <taxon>Arachnida</taxon>
        <taxon>Araneae</taxon>
        <taxon>Araneomorphae</taxon>
        <taxon>Entelegynae</taxon>
        <taxon>Araneoidea</taxon>
        <taxon>Nephilidae</taxon>
        <taxon>Trichonephila</taxon>
    </lineage>
</organism>
<evidence type="ECO:0000313" key="2">
    <source>
        <dbReference type="EMBL" id="GFY19119.1"/>
    </source>
</evidence>
<evidence type="ECO:0000259" key="1">
    <source>
        <dbReference type="Pfam" id="PF13358"/>
    </source>
</evidence>
<keyword evidence="3" id="KW-1185">Reference proteome</keyword>
<protein>
    <submittedName>
        <fullName evidence="2">Transposable element Tcb2 transposase</fullName>
    </submittedName>
</protein>
<proteinExistence type="predicted"/>
<dbReference type="Gene3D" id="3.30.420.10">
    <property type="entry name" value="Ribonuclease H-like superfamily/Ribonuclease H"/>
    <property type="match status" value="1"/>
</dbReference>
<dbReference type="AlphaFoldDB" id="A0A8X6VRI8"/>